<name>A0A9Q9MK13_9ACTN</name>
<feature type="compositionally biased region" description="Acidic residues" evidence="2">
    <location>
        <begin position="15"/>
        <end position="45"/>
    </location>
</feature>
<dbReference type="InterPro" id="IPR023365">
    <property type="entry name" value="Sortase_dom-sf"/>
</dbReference>
<reference evidence="4" key="1">
    <citation type="submission" date="2021-04" db="EMBL/GenBank/DDBJ databases">
        <title>Dactylosporangium aurantiacum NRRL B-8018 full assembly.</title>
        <authorList>
            <person name="Hartkoorn R.C."/>
            <person name="Beaudoing E."/>
            <person name="Hot D."/>
        </authorList>
    </citation>
    <scope>NUCLEOTIDE SEQUENCE</scope>
    <source>
        <strain evidence="4">NRRL B-8018</strain>
    </source>
</reference>
<keyword evidence="3" id="KW-1133">Transmembrane helix</keyword>
<dbReference type="Proteomes" id="UP001058003">
    <property type="component" value="Chromosome"/>
</dbReference>
<feature type="transmembrane region" description="Helical" evidence="3">
    <location>
        <begin position="278"/>
        <end position="296"/>
    </location>
</feature>
<keyword evidence="3" id="KW-0472">Membrane</keyword>
<feature type="region of interest" description="Disordered" evidence="2">
    <location>
        <begin position="1"/>
        <end position="45"/>
    </location>
</feature>
<accession>A0A9Q9MK13</accession>
<dbReference type="InterPro" id="IPR005754">
    <property type="entry name" value="Sortase"/>
</dbReference>
<dbReference type="Pfam" id="PF04203">
    <property type="entry name" value="Sortase"/>
    <property type="match status" value="1"/>
</dbReference>
<evidence type="ECO:0000256" key="2">
    <source>
        <dbReference type="SAM" id="MobiDB-lite"/>
    </source>
</evidence>
<protein>
    <submittedName>
        <fullName evidence="4">Sortase</fullName>
    </submittedName>
</protein>
<evidence type="ECO:0000256" key="1">
    <source>
        <dbReference type="ARBA" id="ARBA00022801"/>
    </source>
</evidence>
<keyword evidence="3" id="KW-0812">Transmembrane</keyword>
<dbReference type="AlphaFoldDB" id="A0A9Q9MK13"/>
<dbReference type="EMBL" id="CP073767">
    <property type="protein sequence ID" value="UWZ52407.1"/>
    <property type="molecule type" value="Genomic_DNA"/>
</dbReference>
<dbReference type="KEGG" id="daur:Daura_38005"/>
<feature type="transmembrane region" description="Helical" evidence="3">
    <location>
        <begin position="61"/>
        <end position="84"/>
    </location>
</feature>
<evidence type="ECO:0000313" key="4">
    <source>
        <dbReference type="EMBL" id="UWZ52407.1"/>
    </source>
</evidence>
<gene>
    <name evidence="4" type="ORF">Daura_38005</name>
</gene>
<dbReference type="GO" id="GO:0016787">
    <property type="term" value="F:hydrolase activity"/>
    <property type="evidence" value="ECO:0007669"/>
    <property type="project" value="UniProtKB-KW"/>
</dbReference>
<keyword evidence="1" id="KW-0378">Hydrolase</keyword>
<evidence type="ECO:0000313" key="5">
    <source>
        <dbReference type="Proteomes" id="UP001058003"/>
    </source>
</evidence>
<dbReference type="SUPFAM" id="SSF63817">
    <property type="entry name" value="Sortase"/>
    <property type="match status" value="1"/>
</dbReference>
<organism evidence="4 5">
    <name type="scientific">Dactylosporangium aurantiacum</name>
    <dbReference type="NCBI Taxonomy" id="35754"/>
    <lineage>
        <taxon>Bacteria</taxon>
        <taxon>Bacillati</taxon>
        <taxon>Actinomycetota</taxon>
        <taxon>Actinomycetes</taxon>
        <taxon>Micromonosporales</taxon>
        <taxon>Micromonosporaceae</taxon>
        <taxon>Dactylosporangium</taxon>
    </lineage>
</organism>
<sequence>MTASVKPGPRHLAGDELDDLDDLVDPDDPDGPDGPDGFDDLDDFADPEPVRLTRIPVPAPVAVVVRSLLTLALLAGWLVAYALWVSAVQQARTQHELYGELREKVALATAPIGGDIDPGTPVAVIEAPAIGLRQVVVEGTSSGVMRAGPGHRRDTALPGQPGTAVLYGHAAAFGGPFRRVTELRPGDEITVTGGLGIMRYEVTGLRRERDPLPAPLTAGGARLTLVTAEADGWRSGWAPDRVVYVDATLRGGDLQPGLPGRPATVTVAEKALQADPDALVPLVFWLQLFVFAALGTTWARQRWGGPQAWFVGGPVLLACLWGTVETLSLFLPNLS</sequence>
<proteinExistence type="predicted"/>
<dbReference type="RefSeq" id="WP_052386122.1">
    <property type="nucleotide sequence ID" value="NZ_CP073767.1"/>
</dbReference>
<keyword evidence="5" id="KW-1185">Reference proteome</keyword>
<dbReference type="OrthoDB" id="5242879at2"/>
<dbReference type="Gene3D" id="2.40.260.10">
    <property type="entry name" value="Sortase"/>
    <property type="match status" value="1"/>
</dbReference>
<evidence type="ECO:0000256" key="3">
    <source>
        <dbReference type="SAM" id="Phobius"/>
    </source>
</evidence>
<feature type="transmembrane region" description="Helical" evidence="3">
    <location>
        <begin position="308"/>
        <end position="331"/>
    </location>
</feature>